<comment type="caution">
    <text evidence="3">The sequence shown here is derived from an EMBL/GenBank/DDBJ whole genome shotgun (WGS) entry which is preliminary data.</text>
</comment>
<evidence type="ECO:0000313" key="4">
    <source>
        <dbReference type="Proteomes" id="UP000195221"/>
    </source>
</evidence>
<dbReference type="Pfam" id="PF05016">
    <property type="entry name" value="ParE_toxin"/>
    <property type="match status" value="1"/>
</dbReference>
<dbReference type="AlphaFoldDB" id="A0A242MLH6"/>
<dbReference type="NCBIfam" id="TIGR02385">
    <property type="entry name" value="RelE_StbE"/>
    <property type="match status" value="1"/>
</dbReference>
<reference evidence="3 4" key="1">
    <citation type="submission" date="2017-03" db="EMBL/GenBank/DDBJ databases">
        <title>Genome analysis of strain PAMC 26577.</title>
        <authorList>
            <person name="Oh H.-M."/>
            <person name="Yang J.-A."/>
        </authorList>
    </citation>
    <scope>NUCLEOTIDE SEQUENCE [LARGE SCALE GENOMIC DNA]</scope>
    <source>
        <strain evidence="3 4">PAMC 26577</strain>
    </source>
</reference>
<protein>
    <submittedName>
        <fullName evidence="3">YafQ toxin protein</fullName>
    </submittedName>
</protein>
<dbReference type="PANTHER" id="PTHR33755:SF6">
    <property type="entry name" value="PLASMID STABILIZATION SYSTEM PROTEIN"/>
    <property type="match status" value="1"/>
</dbReference>
<dbReference type="RefSeq" id="WP_075359008.1">
    <property type="nucleotide sequence ID" value="NZ_MSRG01000054.1"/>
</dbReference>
<gene>
    <name evidence="3" type="ORF">PAMC26577_21695</name>
</gene>
<sequence length="95" mass="10961">MIVEWRALALDDRSNLFDYIAEDNPSAALELDDKIERLTGALPERPELYKPGRVRGTREIILTPNYVLVYQLKKKAGIIEIIRIVGARQNYPHKK</sequence>
<accession>A0A242MLH6</accession>
<keyword evidence="2" id="KW-1277">Toxin-antitoxin system</keyword>
<dbReference type="PANTHER" id="PTHR33755">
    <property type="entry name" value="TOXIN PARE1-RELATED"/>
    <property type="match status" value="1"/>
</dbReference>
<dbReference type="EMBL" id="NBTZ01000093">
    <property type="protein sequence ID" value="OTP72177.1"/>
    <property type="molecule type" value="Genomic_DNA"/>
</dbReference>
<evidence type="ECO:0000256" key="2">
    <source>
        <dbReference type="ARBA" id="ARBA00022649"/>
    </source>
</evidence>
<evidence type="ECO:0000313" key="3">
    <source>
        <dbReference type="EMBL" id="OTP72177.1"/>
    </source>
</evidence>
<comment type="similarity">
    <text evidence="1">Belongs to the RelE toxin family.</text>
</comment>
<organism evidence="3 4">
    <name type="scientific">Caballeronia sordidicola</name>
    <name type="common">Burkholderia sordidicola</name>
    <dbReference type="NCBI Taxonomy" id="196367"/>
    <lineage>
        <taxon>Bacteria</taxon>
        <taxon>Pseudomonadati</taxon>
        <taxon>Pseudomonadota</taxon>
        <taxon>Betaproteobacteria</taxon>
        <taxon>Burkholderiales</taxon>
        <taxon>Burkholderiaceae</taxon>
        <taxon>Caballeronia</taxon>
    </lineage>
</organism>
<dbReference type="Proteomes" id="UP000195221">
    <property type="component" value="Unassembled WGS sequence"/>
</dbReference>
<dbReference type="InterPro" id="IPR007712">
    <property type="entry name" value="RelE/ParE_toxin"/>
</dbReference>
<dbReference type="InterPro" id="IPR035093">
    <property type="entry name" value="RelE/ParE_toxin_dom_sf"/>
</dbReference>
<dbReference type="Gene3D" id="3.30.2310.20">
    <property type="entry name" value="RelE-like"/>
    <property type="match status" value="1"/>
</dbReference>
<proteinExistence type="inferred from homology"/>
<evidence type="ECO:0000256" key="1">
    <source>
        <dbReference type="ARBA" id="ARBA00006226"/>
    </source>
</evidence>
<dbReference type="InterPro" id="IPR051803">
    <property type="entry name" value="TA_system_RelE-like_toxin"/>
</dbReference>
<name>A0A242MLH6_CABSO</name>